<comment type="caution">
    <text evidence="1">The sequence shown here is derived from an EMBL/GenBank/DDBJ whole genome shotgun (WGS) entry which is preliminary data.</text>
</comment>
<name>A0A9Q3F1A7_9BASI</name>
<dbReference type="Proteomes" id="UP000765509">
    <property type="component" value="Unassembled WGS sequence"/>
</dbReference>
<protein>
    <submittedName>
        <fullName evidence="1">Uncharacterized protein</fullName>
    </submittedName>
</protein>
<organism evidence="1 2">
    <name type="scientific">Austropuccinia psidii MF-1</name>
    <dbReference type="NCBI Taxonomy" id="1389203"/>
    <lineage>
        <taxon>Eukaryota</taxon>
        <taxon>Fungi</taxon>
        <taxon>Dikarya</taxon>
        <taxon>Basidiomycota</taxon>
        <taxon>Pucciniomycotina</taxon>
        <taxon>Pucciniomycetes</taxon>
        <taxon>Pucciniales</taxon>
        <taxon>Sphaerophragmiaceae</taxon>
        <taxon>Austropuccinia</taxon>
    </lineage>
</organism>
<proteinExistence type="predicted"/>
<reference evidence="1" key="1">
    <citation type="submission" date="2021-03" db="EMBL/GenBank/DDBJ databases">
        <title>Draft genome sequence of rust myrtle Austropuccinia psidii MF-1, a brazilian biotype.</title>
        <authorList>
            <person name="Quecine M.C."/>
            <person name="Pachon D.M.R."/>
            <person name="Bonatelli M.L."/>
            <person name="Correr F.H."/>
            <person name="Franceschini L.M."/>
            <person name="Leite T.F."/>
            <person name="Margarido G.R.A."/>
            <person name="Almeida C.A."/>
            <person name="Ferrarezi J.A."/>
            <person name="Labate C.A."/>
        </authorList>
    </citation>
    <scope>NUCLEOTIDE SEQUENCE</scope>
    <source>
        <strain evidence="1">MF-1</strain>
    </source>
</reference>
<evidence type="ECO:0000313" key="2">
    <source>
        <dbReference type="Proteomes" id="UP000765509"/>
    </source>
</evidence>
<evidence type="ECO:0000313" key="1">
    <source>
        <dbReference type="EMBL" id="MBW0530749.1"/>
    </source>
</evidence>
<dbReference type="EMBL" id="AVOT02036274">
    <property type="protein sequence ID" value="MBW0530749.1"/>
    <property type="molecule type" value="Genomic_DNA"/>
</dbReference>
<accession>A0A9Q3F1A7</accession>
<sequence length="112" mass="13112">MKWKIPGLNISRIESMDVLSEEGLRGNLANKYLEEIFPFDEQARKALYDYIILPQEDLNLHNMEPLGGRLYWEECGYLFIHKEEGLIKNWKGETSEERKKGRNLLGKTAKVI</sequence>
<gene>
    <name evidence="1" type="ORF">O181_070464</name>
</gene>
<dbReference type="AlphaFoldDB" id="A0A9Q3F1A7"/>
<keyword evidence="2" id="KW-1185">Reference proteome</keyword>